<gene>
    <name evidence="2" type="ORF">B0H65DRAFT_76964</name>
</gene>
<evidence type="ECO:0000313" key="3">
    <source>
        <dbReference type="Proteomes" id="UP001278500"/>
    </source>
</evidence>
<dbReference type="Proteomes" id="UP001278500">
    <property type="component" value="Unassembled WGS sequence"/>
</dbReference>
<organism evidence="2 3">
    <name type="scientific">Neurospora tetraspora</name>
    <dbReference type="NCBI Taxonomy" id="94610"/>
    <lineage>
        <taxon>Eukaryota</taxon>
        <taxon>Fungi</taxon>
        <taxon>Dikarya</taxon>
        <taxon>Ascomycota</taxon>
        <taxon>Pezizomycotina</taxon>
        <taxon>Sordariomycetes</taxon>
        <taxon>Sordariomycetidae</taxon>
        <taxon>Sordariales</taxon>
        <taxon>Sordariaceae</taxon>
        <taxon>Neurospora</taxon>
    </lineage>
</organism>
<reference evidence="2" key="2">
    <citation type="submission" date="2023-06" db="EMBL/GenBank/DDBJ databases">
        <authorList>
            <consortium name="Lawrence Berkeley National Laboratory"/>
            <person name="Haridas S."/>
            <person name="Hensen N."/>
            <person name="Bonometti L."/>
            <person name="Westerberg I."/>
            <person name="Brannstrom I.O."/>
            <person name="Guillou S."/>
            <person name="Cros-Aarteil S."/>
            <person name="Calhoun S."/>
            <person name="Kuo A."/>
            <person name="Mondo S."/>
            <person name="Pangilinan J."/>
            <person name="Riley R."/>
            <person name="Labutti K."/>
            <person name="Andreopoulos B."/>
            <person name="Lipzen A."/>
            <person name="Chen C."/>
            <person name="Yanf M."/>
            <person name="Daum C."/>
            <person name="Ng V."/>
            <person name="Clum A."/>
            <person name="Steindorff A."/>
            <person name="Ohm R."/>
            <person name="Martin F."/>
            <person name="Silar P."/>
            <person name="Natvig D."/>
            <person name="Lalanne C."/>
            <person name="Gautier V."/>
            <person name="Ament-Velasquez S.L."/>
            <person name="Kruys A."/>
            <person name="Hutchinson M.I."/>
            <person name="Powell A.J."/>
            <person name="Barry K."/>
            <person name="Miller A.N."/>
            <person name="Grigoriev I.V."/>
            <person name="Debuchy R."/>
            <person name="Gladieux P."/>
            <person name="Thoren M.H."/>
            <person name="Johannesson H."/>
        </authorList>
    </citation>
    <scope>NUCLEOTIDE SEQUENCE</scope>
    <source>
        <strain evidence="2">CBS 560.94</strain>
    </source>
</reference>
<feature type="compositionally biased region" description="Pro residues" evidence="1">
    <location>
        <begin position="103"/>
        <end position="112"/>
    </location>
</feature>
<sequence length="234" mass="26801">MADWNLYVPLLAGVPSYISWRVCQVTAQARAGYRRHQRYPSLQRPHRTHRPQNPWIRHRLSLDRNIETIYLTVQQRACITTSNKGKATLKKHGHRTERRRQHPPSPGSPKTPIPKKKFNGGRRSRSTVLHSPSPGPSLWTPIPVHVHTTPVHSHSIHPSFSLHLFLSGFPVPVPVQLSQSCDAATLPFCIWIPTFATTSTFSIRPLLRQTRTSTVSIIHTDKRNTDRRRLVRTE</sequence>
<evidence type="ECO:0000313" key="2">
    <source>
        <dbReference type="EMBL" id="KAK3334581.1"/>
    </source>
</evidence>
<evidence type="ECO:0000256" key="1">
    <source>
        <dbReference type="SAM" id="MobiDB-lite"/>
    </source>
</evidence>
<feature type="region of interest" description="Disordered" evidence="1">
    <location>
        <begin position="82"/>
        <end position="135"/>
    </location>
</feature>
<keyword evidence="3" id="KW-1185">Reference proteome</keyword>
<protein>
    <submittedName>
        <fullName evidence="2">Uncharacterized protein</fullName>
    </submittedName>
</protein>
<dbReference type="RefSeq" id="XP_062676747.1">
    <property type="nucleotide sequence ID" value="XM_062831389.1"/>
</dbReference>
<dbReference type="EMBL" id="JAUEPP010000010">
    <property type="protein sequence ID" value="KAK3334581.1"/>
    <property type="molecule type" value="Genomic_DNA"/>
</dbReference>
<dbReference type="AlphaFoldDB" id="A0AAE0J1R6"/>
<name>A0AAE0J1R6_9PEZI</name>
<comment type="caution">
    <text evidence="2">The sequence shown here is derived from an EMBL/GenBank/DDBJ whole genome shotgun (WGS) entry which is preliminary data.</text>
</comment>
<feature type="compositionally biased region" description="Basic residues" evidence="1">
    <location>
        <begin position="113"/>
        <end position="125"/>
    </location>
</feature>
<feature type="compositionally biased region" description="Basic residues" evidence="1">
    <location>
        <begin position="87"/>
        <end position="102"/>
    </location>
</feature>
<accession>A0AAE0J1R6</accession>
<reference evidence="2" key="1">
    <citation type="journal article" date="2023" name="Mol. Phylogenet. Evol.">
        <title>Genome-scale phylogeny and comparative genomics of the fungal order Sordariales.</title>
        <authorList>
            <person name="Hensen N."/>
            <person name="Bonometti L."/>
            <person name="Westerberg I."/>
            <person name="Brannstrom I.O."/>
            <person name="Guillou S."/>
            <person name="Cros-Aarteil S."/>
            <person name="Calhoun S."/>
            <person name="Haridas S."/>
            <person name="Kuo A."/>
            <person name="Mondo S."/>
            <person name="Pangilinan J."/>
            <person name="Riley R."/>
            <person name="LaButti K."/>
            <person name="Andreopoulos B."/>
            <person name="Lipzen A."/>
            <person name="Chen C."/>
            <person name="Yan M."/>
            <person name="Daum C."/>
            <person name="Ng V."/>
            <person name="Clum A."/>
            <person name="Steindorff A."/>
            <person name="Ohm R.A."/>
            <person name="Martin F."/>
            <person name="Silar P."/>
            <person name="Natvig D.O."/>
            <person name="Lalanne C."/>
            <person name="Gautier V."/>
            <person name="Ament-Velasquez S.L."/>
            <person name="Kruys A."/>
            <person name="Hutchinson M.I."/>
            <person name="Powell A.J."/>
            <person name="Barry K."/>
            <person name="Miller A.N."/>
            <person name="Grigoriev I.V."/>
            <person name="Debuchy R."/>
            <person name="Gladieux P."/>
            <person name="Hiltunen Thoren M."/>
            <person name="Johannesson H."/>
        </authorList>
    </citation>
    <scope>NUCLEOTIDE SEQUENCE</scope>
    <source>
        <strain evidence="2">CBS 560.94</strain>
    </source>
</reference>
<proteinExistence type="predicted"/>
<dbReference type="GeneID" id="87868543"/>